<feature type="chain" id="PRO_5015141501" description="Serine protease family S33" evidence="2">
    <location>
        <begin position="19"/>
        <end position="568"/>
    </location>
</feature>
<accession>A0A2P4XNW9</accession>
<organism evidence="3 4">
    <name type="scientific">Phytophthora palmivora</name>
    <dbReference type="NCBI Taxonomy" id="4796"/>
    <lineage>
        <taxon>Eukaryota</taxon>
        <taxon>Sar</taxon>
        <taxon>Stramenopiles</taxon>
        <taxon>Oomycota</taxon>
        <taxon>Peronosporomycetes</taxon>
        <taxon>Peronosporales</taxon>
        <taxon>Peronosporaceae</taxon>
        <taxon>Phytophthora</taxon>
    </lineage>
</organism>
<evidence type="ECO:0000313" key="4">
    <source>
        <dbReference type="Proteomes" id="UP000237271"/>
    </source>
</evidence>
<dbReference type="SUPFAM" id="SSF53474">
    <property type="entry name" value="alpha/beta-Hydrolases"/>
    <property type="match status" value="1"/>
</dbReference>
<name>A0A2P4XNW9_9STRA</name>
<evidence type="ECO:0000313" key="3">
    <source>
        <dbReference type="EMBL" id="POM67252.1"/>
    </source>
</evidence>
<dbReference type="PANTHER" id="PTHR43039">
    <property type="entry name" value="ESTERASE-RELATED"/>
    <property type="match status" value="1"/>
</dbReference>
<comment type="similarity">
    <text evidence="1">Belongs to the AB hydrolase superfamily.</text>
</comment>
<proteinExistence type="inferred from homology"/>
<dbReference type="InterPro" id="IPR029058">
    <property type="entry name" value="AB_hydrolase_fold"/>
</dbReference>
<evidence type="ECO:0008006" key="5">
    <source>
        <dbReference type="Google" id="ProtNLM"/>
    </source>
</evidence>
<dbReference type="AlphaFoldDB" id="A0A2P4XNW9"/>
<dbReference type="Gene3D" id="3.40.50.1820">
    <property type="entry name" value="alpha/beta hydrolase"/>
    <property type="match status" value="1"/>
</dbReference>
<sequence length="568" mass="62372">MKLYHGMTLALIIAQASAVPTVKWSTCPLTTFDSGLGSYYIDGAKCAVYTPPLCHPGVCEAPKSAKKTVDVFVKHLPATKVKPEKAQNVWLLQGGPMHEPAGLDEPMIYLYDLLEGKVNIYTMDYRGTGRGSKLACQASASLKLSDMDPSDVPECAQELEDKYGDLAAFSTTSAAKDLAGFISDYTNDLSTTIYGVGYGTIWVERVMHLDPPEVTGYVLDNVMTTSGAAPDKIFNASSADIYAGEIGDTFLSLCTEDSICNARFKKKGLQATIEHLMTKFDKNPSSTCAKIVKTFMSGQDNDSPSLVLRLLLGSLLRDSSLRTLIPPVTYRLLRCQPKDTDVLTHFINTANQGMYPEDSRSTLISVILDNLVTFSEMWEAPTPSISNLKAQFEETTLSTWAAYTQVSLYCAYSKEKSSVCNKLKLGDYDSNGIIYERDEYWNKPATIPNQASVLLMSSKLDPVAPYQYAKSLFDALDGENKELVTFENTAGGNLVDMGTYDYMCGSVLLASYVQNNGNLAKLDKSCIPDEKAALNWTIPITYQYWTLSTDDAYDGEFDASLNVSMSEQ</sequence>
<dbReference type="Proteomes" id="UP000237271">
    <property type="component" value="Unassembled WGS sequence"/>
</dbReference>
<evidence type="ECO:0000256" key="1">
    <source>
        <dbReference type="ARBA" id="ARBA00008645"/>
    </source>
</evidence>
<dbReference type="EMBL" id="NCKW01009456">
    <property type="protein sequence ID" value="POM67252.1"/>
    <property type="molecule type" value="Genomic_DNA"/>
</dbReference>
<keyword evidence="4" id="KW-1185">Reference proteome</keyword>
<keyword evidence="2" id="KW-0732">Signal</keyword>
<comment type="caution">
    <text evidence="3">The sequence shown here is derived from an EMBL/GenBank/DDBJ whole genome shotgun (WGS) entry which is preliminary data.</text>
</comment>
<evidence type="ECO:0000256" key="2">
    <source>
        <dbReference type="SAM" id="SignalP"/>
    </source>
</evidence>
<gene>
    <name evidence="3" type="ORF">PHPALM_16768</name>
</gene>
<dbReference type="OrthoDB" id="123000at2759"/>
<feature type="signal peptide" evidence="2">
    <location>
        <begin position="1"/>
        <end position="18"/>
    </location>
</feature>
<protein>
    <recommendedName>
        <fullName evidence="5">Serine protease family S33</fullName>
    </recommendedName>
</protein>
<reference evidence="3 4" key="1">
    <citation type="journal article" date="2017" name="Genome Biol. Evol.">
        <title>Phytophthora megakarya and P. palmivora, closely related causal agents of cacao black pod rot, underwent increases in genome sizes and gene numbers by different mechanisms.</title>
        <authorList>
            <person name="Ali S.S."/>
            <person name="Shao J."/>
            <person name="Lary D.J."/>
            <person name="Kronmiller B."/>
            <person name="Shen D."/>
            <person name="Strem M.D."/>
            <person name="Amoako-Attah I."/>
            <person name="Akrofi A.Y."/>
            <person name="Begoude B.A."/>
            <person name="Ten Hoopen G.M."/>
            <person name="Coulibaly K."/>
            <person name="Kebe B.I."/>
            <person name="Melnick R.L."/>
            <person name="Guiltinan M.J."/>
            <person name="Tyler B.M."/>
            <person name="Meinhardt L.W."/>
            <person name="Bailey B.A."/>
        </authorList>
    </citation>
    <scope>NUCLEOTIDE SEQUENCE [LARGE SCALE GENOMIC DNA]</scope>
    <source>
        <strain evidence="4">sbr112.9</strain>
    </source>
</reference>